<organism evidence="1">
    <name type="scientific">Gluconobacter frateurii</name>
    <dbReference type="NCBI Taxonomy" id="38308"/>
    <lineage>
        <taxon>Bacteria</taxon>
        <taxon>Pseudomonadati</taxon>
        <taxon>Pseudomonadota</taxon>
        <taxon>Alphaproteobacteria</taxon>
        <taxon>Acetobacterales</taxon>
        <taxon>Acetobacteraceae</taxon>
        <taxon>Gluconobacter</taxon>
    </lineage>
</organism>
<dbReference type="InterPro" id="IPR012863">
    <property type="entry name" value="DUF1636"/>
</dbReference>
<dbReference type="AlphaFoldDB" id="L8B4J6"/>
<proteinExistence type="predicted"/>
<protein>
    <submittedName>
        <fullName evidence="1">Predicted metal-binding protein</fullName>
    </submittedName>
</protein>
<sequence length="156" mass="17316">MRPLRTPEAFYCAFCYARPGCKRDETMAETLPQIRPVLHVCVTCRRGLPLTDDPVQGRQLYEALARHAEKDNFSIQPVDCMATCSRGCVAAVSMPEKWTLILGQLGPEKIEDLRTFLGLYRASKTGTVMPSKRPASLSDMILARLPASLSVSQELS</sequence>
<dbReference type="EMBL" id="AB778927">
    <property type="protein sequence ID" value="BAM77008.1"/>
    <property type="molecule type" value="Genomic_DNA"/>
</dbReference>
<dbReference type="Pfam" id="PF07845">
    <property type="entry name" value="DUF1636"/>
    <property type="match status" value="1"/>
</dbReference>
<reference evidence="1" key="1">
    <citation type="submission" date="2013-01" db="EMBL/GenBank/DDBJ databases">
        <title>Change in product selectivity in glyceric acid production from glycerol by Gluconobacter strains in the presence of methanol.</title>
        <authorList>
            <person name="Sato S."/>
            <person name="Morita N."/>
            <person name="Kitamoto D."/>
            <person name="Yakushi T."/>
            <person name="Matsushita K."/>
            <person name="Habe H."/>
        </authorList>
    </citation>
    <scope>NUCLEOTIDE SEQUENCE</scope>
    <source>
        <strain evidence="1">NBRC 103465</strain>
    </source>
</reference>
<name>L8B4J6_9PROT</name>
<accession>L8B4J6</accession>
<evidence type="ECO:0000313" key="1">
    <source>
        <dbReference type="EMBL" id="BAM77008.1"/>
    </source>
</evidence>